<dbReference type="PANTHER" id="PTHR43581">
    <property type="entry name" value="ATP/GTP PHOSPHATASE"/>
    <property type="match status" value="1"/>
</dbReference>
<gene>
    <name evidence="3" type="ORF">ENN90_13245</name>
</gene>
<feature type="domain" description="OLD protein-like TOPRIM" evidence="2">
    <location>
        <begin position="469"/>
        <end position="537"/>
    </location>
</feature>
<dbReference type="Pfam" id="PF13175">
    <property type="entry name" value="AAA_15"/>
    <property type="match status" value="1"/>
</dbReference>
<dbReference type="AlphaFoldDB" id="A0A831LNF0"/>
<feature type="domain" description="Endonuclease GajA/Old nuclease/RecF-like AAA" evidence="1">
    <location>
        <begin position="1"/>
        <end position="400"/>
    </location>
</feature>
<dbReference type="InterPro" id="IPR027417">
    <property type="entry name" value="P-loop_NTPase"/>
</dbReference>
<protein>
    <submittedName>
        <fullName evidence="3">DUF2813 domain-containing protein</fullName>
    </submittedName>
</protein>
<dbReference type="InterPro" id="IPR051396">
    <property type="entry name" value="Bact_Antivir_Def_Nuclease"/>
</dbReference>
<dbReference type="InterPro" id="IPR041685">
    <property type="entry name" value="AAA_GajA/Old/RecF-like"/>
</dbReference>
<reference evidence="3" key="1">
    <citation type="journal article" date="2020" name="mSystems">
        <title>Genome- and Community-Level Interaction Insights into Carbon Utilization and Element Cycling Functions of Hydrothermarchaeota in Hydrothermal Sediment.</title>
        <authorList>
            <person name="Zhou Z."/>
            <person name="Liu Y."/>
            <person name="Xu W."/>
            <person name="Pan J."/>
            <person name="Luo Z.H."/>
            <person name="Li M."/>
        </authorList>
    </citation>
    <scope>NUCLEOTIDE SEQUENCE [LARGE SCALE GENOMIC DNA]</scope>
    <source>
        <strain evidence="3">SpSt-1217</strain>
    </source>
</reference>
<dbReference type="InterPro" id="IPR034139">
    <property type="entry name" value="TOPRIM_OLD"/>
</dbReference>
<organism evidence="3">
    <name type="scientific">Mariniphaga anaerophila</name>
    <dbReference type="NCBI Taxonomy" id="1484053"/>
    <lineage>
        <taxon>Bacteria</taxon>
        <taxon>Pseudomonadati</taxon>
        <taxon>Bacteroidota</taxon>
        <taxon>Bacteroidia</taxon>
        <taxon>Marinilabiliales</taxon>
        <taxon>Prolixibacteraceae</taxon>
        <taxon>Mariniphaga</taxon>
    </lineage>
</organism>
<dbReference type="Proteomes" id="UP000886047">
    <property type="component" value="Unassembled WGS sequence"/>
</dbReference>
<accession>A0A831LNF0</accession>
<evidence type="ECO:0000259" key="1">
    <source>
        <dbReference type="Pfam" id="PF13175"/>
    </source>
</evidence>
<proteinExistence type="predicted"/>
<name>A0A831LNF0_9BACT</name>
<evidence type="ECO:0000313" key="3">
    <source>
        <dbReference type="EMBL" id="HDR52560.1"/>
    </source>
</evidence>
<comment type="caution">
    <text evidence="3">The sequence shown here is derived from an EMBL/GenBank/DDBJ whole genome shotgun (WGS) entry which is preliminary data.</text>
</comment>
<dbReference type="SUPFAM" id="SSF52540">
    <property type="entry name" value="P-loop containing nucleoside triphosphate hydrolases"/>
    <property type="match status" value="1"/>
</dbReference>
<dbReference type="Gene3D" id="3.40.50.300">
    <property type="entry name" value="P-loop containing nucleotide triphosphate hydrolases"/>
    <property type="match status" value="1"/>
</dbReference>
<dbReference type="Pfam" id="PF20469">
    <property type="entry name" value="OLD-like_TOPRIM"/>
    <property type="match status" value="1"/>
</dbReference>
<dbReference type="PANTHER" id="PTHR43581:SF4">
    <property type="entry name" value="ATP_GTP PHOSPHATASE"/>
    <property type="match status" value="1"/>
</dbReference>
<feature type="non-terminal residue" evidence="3">
    <location>
        <position position="571"/>
    </location>
</feature>
<sequence>MKLKSFRIEGFRKVLDTTIEFGDASFIIGENNVGKSSVLKALEIFFSNSNPVVDDFLFLDEINNLRVEQIVFTATFFDIPDEAESWRGFKGRIIKGFDASGNSFNSMIYRKTYPLNGATLYEMKEYNQVFKPEYEGASTIKHLLEKGLSEESLRTVMPEFSEGQRLTTQSVINGLRELPELWVVDTETETWFKNPGGIQGNILKRIPKFLLIPAEDRKDEISHRGGALQKTMKDLFEEVRDRSENYKKAQEFLDLLATELNPSDSKQEFGKMMLEVISTLRNVFPESSLHVDTTLSNPDSSIIPTFNVEMSSNVRTPTDKQGMGTIRSAVFALLRYRESFLERTKGEEDDSFSRTLIIGFEEPEIYLHPNAAGNMRDEIYHLATSSTSQIVATTHSPYMIDLGKDLDQPNFPRQILNLMKLVTQNTSIKFKTSISIPFNVTKAFQDLAGEEKDYVKFILKMDDYVSRVFFAKNIIVVEGDTEEIVLKETIKRMPESARKHVLSNFQIIKARGKAAIIALIKYLKALSIDPFVIHDHDKIAGATKFNEPILNALNSPNQRYMFLYCIEDTLG</sequence>
<evidence type="ECO:0000259" key="2">
    <source>
        <dbReference type="Pfam" id="PF20469"/>
    </source>
</evidence>
<dbReference type="EMBL" id="DSDK01000743">
    <property type="protein sequence ID" value="HDR52560.1"/>
    <property type="molecule type" value="Genomic_DNA"/>
</dbReference>